<protein>
    <recommendedName>
        <fullName evidence="3">Spondin domain-containing protein</fullName>
    </recommendedName>
</protein>
<dbReference type="PROSITE" id="PS51020">
    <property type="entry name" value="SPONDIN"/>
    <property type="match status" value="1"/>
</dbReference>
<feature type="transmembrane region" description="Helical" evidence="1">
    <location>
        <begin position="335"/>
        <end position="357"/>
    </location>
</feature>
<evidence type="ECO:0000256" key="2">
    <source>
        <dbReference type="SAM" id="SignalP"/>
    </source>
</evidence>
<proteinExistence type="predicted"/>
<keyword evidence="2" id="KW-0732">Signal</keyword>
<dbReference type="EMBL" id="HBIM01011421">
    <property type="protein sequence ID" value="CAE0412173.1"/>
    <property type="molecule type" value="Transcribed_RNA"/>
</dbReference>
<dbReference type="InterPro" id="IPR009465">
    <property type="entry name" value="Spondin_N"/>
</dbReference>
<dbReference type="AlphaFoldDB" id="A0A7S3L7L6"/>
<organism evidence="4">
    <name type="scientific">Amphora coffeiformis</name>
    <dbReference type="NCBI Taxonomy" id="265554"/>
    <lineage>
        <taxon>Eukaryota</taxon>
        <taxon>Sar</taxon>
        <taxon>Stramenopiles</taxon>
        <taxon>Ochrophyta</taxon>
        <taxon>Bacillariophyta</taxon>
        <taxon>Bacillariophyceae</taxon>
        <taxon>Bacillariophycidae</taxon>
        <taxon>Thalassiophysales</taxon>
        <taxon>Catenulaceae</taxon>
        <taxon>Amphora</taxon>
    </lineage>
</organism>
<sequence length="358" mass="40508">MTHLPTLALALAASLLSLTTADIVVENDLIKPEEIYDFVVLQDSQHWWQSTNVTKYYCIMRGLWNPQNHPKKFPQLARMSNPMIYSGTKEYRPWLINRQTNYGVEKVAETGFTDIMQQSMENAGTNVWDISEGQGFWVDKEDPEKNFAFLPPVRVSASYQFLSGISAIQPSPDWFTGFYLLDTIDEYDRTFWNRMIIHTYPWDAGTDAGTSYTSIDEDLDPPINVERIFPGNAPPDGIFLSPDGNEVRPTAEWDCMLHVCPGEDEDCMMENWPPSNGCDLLKYPGCENECNPEVERCQECKAKPKDGDRQVFYKNCCQSNYDPVRGKCEASVESAAPGAATVFYGLTVAFAGLLWSLC</sequence>
<evidence type="ECO:0000256" key="1">
    <source>
        <dbReference type="SAM" id="Phobius"/>
    </source>
</evidence>
<keyword evidence="1" id="KW-0812">Transmembrane</keyword>
<dbReference type="InterPro" id="IPR051418">
    <property type="entry name" value="Spondin/Thrombospondin_T1"/>
</dbReference>
<gene>
    <name evidence="4" type="ORF">ACOF00016_LOCUS9445</name>
</gene>
<keyword evidence="1" id="KW-1133">Transmembrane helix</keyword>
<dbReference type="PANTHER" id="PTHR11311:SF15">
    <property type="entry name" value="SPONDIN-2"/>
    <property type="match status" value="1"/>
</dbReference>
<dbReference type="GO" id="GO:0007155">
    <property type="term" value="P:cell adhesion"/>
    <property type="evidence" value="ECO:0007669"/>
    <property type="project" value="TreeGrafter"/>
</dbReference>
<feature type="chain" id="PRO_5030835173" description="Spondin domain-containing protein" evidence="2">
    <location>
        <begin position="22"/>
        <end position="358"/>
    </location>
</feature>
<name>A0A7S3L7L6_9STRA</name>
<feature type="signal peptide" evidence="2">
    <location>
        <begin position="1"/>
        <end position="21"/>
    </location>
</feature>
<reference evidence="4" key="1">
    <citation type="submission" date="2021-01" db="EMBL/GenBank/DDBJ databases">
        <authorList>
            <person name="Corre E."/>
            <person name="Pelletier E."/>
            <person name="Niang G."/>
            <person name="Scheremetjew M."/>
            <person name="Finn R."/>
            <person name="Kale V."/>
            <person name="Holt S."/>
            <person name="Cochrane G."/>
            <person name="Meng A."/>
            <person name="Brown T."/>
            <person name="Cohen L."/>
        </authorList>
    </citation>
    <scope>NUCLEOTIDE SEQUENCE</scope>
    <source>
        <strain evidence="4">CCMP127</strain>
    </source>
</reference>
<dbReference type="PANTHER" id="PTHR11311">
    <property type="entry name" value="SPONDIN"/>
    <property type="match status" value="1"/>
</dbReference>
<dbReference type="Pfam" id="PF06468">
    <property type="entry name" value="Spond_N"/>
    <property type="match status" value="1"/>
</dbReference>
<dbReference type="Gene3D" id="2.60.40.2130">
    <property type="entry name" value="F-spondin domain"/>
    <property type="match status" value="1"/>
</dbReference>
<keyword evidence="1" id="KW-0472">Membrane</keyword>
<dbReference type="InterPro" id="IPR038678">
    <property type="entry name" value="Spondin_N_sf"/>
</dbReference>
<dbReference type="GO" id="GO:0031012">
    <property type="term" value="C:extracellular matrix"/>
    <property type="evidence" value="ECO:0007669"/>
    <property type="project" value="TreeGrafter"/>
</dbReference>
<evidence type="ECO:0000313" key="4">
    <source>
        <dbReference type="EMBL" id="CAE0412173.1"/>
    </source>
</evidence>
<evidence type="ECO:0000259" key="3">
    <source>
        <dbReference type="PROSITE" id="PS51020"/>
    </source>
</evidence>
<feature type="domain" description="Spondin" evidence="3">
    <location>
        <begin position="44"/>
        <end position="237"/>
    </location>
</feature>
<accession>A0A7S3L7L6</accession>